<dbReference type="InterPro" id="IPR029066">
    <property type="entry name" value="PLP-binding_barrel"/>
</dbReference>
<dbReference type="Proteomes" id="UP001216579">
    <property type="component" value="Unassembled WGS sequence"/>
</dbReference>
<evidence type="ECO:0000256" key="1">
    <source>
        <dbReference type="ARBA" id="ARBA00001933"/>
    </source>
</evidence>
<dbReference type="InterPro" id="IPR009006">
    <property type="entry name" value="Ala_racemase/Decarboxylase_C"/>
</dbReference>
<evidence type="ECO:0000256" key="2">
    <source>
        <dbReference type="ARBA" id="ARBA00022898"/>
    </source>
</evidence>
<dbReference type="PRINTS" id="PR01179">
    <property type="entry name" value="ODADCRBXLASE"/>
</dbReference>
<feature type="region of interest" description="Disordered" evidence="3">
    <location>
        <begin position="386"/>
        <end position="417"/>
    </location>
</feature>
<dbReference type="Gene3D" id="2.40.37.10">
    <property type="entry name" value="Lyase, Ornithine Decarboxylase, Chain A, domain 1"/>
    <property type="match status" value="1"/>
</dbReference>
<name>A0ABT5ZR83_9ACTN</name>
<dbReference type="CDD" id="cd06843">
    <property type="entry name" value="PLPDE_III_PvsE_like"/>
    <property type="match status" value="1"/>
</dbReference>
<organism evidence="5 6">
    <name type="scientific">Streptomyces silvisoli</name>
    <dbReference type="NCBI Taxonomy" id="3034235"/>
    <lineage>
        <taxon>Bacteria</taxon>
        <taxon>Bacillati</taxon>
        <taxon>Actinomycetota</taxon>
        <taxon>Actinomycetes</taxon>
        <taxon>Kitasatosporales</taxon>
        <taxon>Streptomycetaceae</taxon>
        <taxon>Streptomyces</taxon>
    </lineage>
</organism>
<sequence length="417" mass="45989">MRSKILHHVQDLSDDELPAYLYDLAALRSHTRTIRRELPDPVELFYAAKANSDARLLRALGEHVDGFEVASGGELQHVRRLFPTSRVAFGGPGKTARELTHALEAGVERLHVESQHELCVLTTLIGERTVDVLLRVNPPLPLGRLPLVMGGQPSPFGMDPAQLDACLRVLAAHPRIRLRGLHAHLASGLDAPAQLALVERIVDWGARWTRAHGLPFDEVNLGGGMGVDYANPERFFDWSAFGIGLRRLLADHPGLTLRIEPGRSIGAYCGWYVTRVLDVKFSHGEAFAVLAGGTHHLRTPATRGHDQPFEIIPSDTWSWPGPRSAVRLEPVTLVGQLCTPKDVLASRVPVIRLRTGDRVAFAMAGAYAWNISHHDFLMHPEPSFHYLDDERPTTPETATADRQRPAQGAGDQTCPVR</sequence>
<evidence type="ECO:0000313" key="5">
    <source>
        <dbReference type="EMBL" id="MDF3291578.1"/>
    </source>
</evidence>
<dbReference type="EMBL" id="JARJBC010000013">
    <property type="protein sequence ID" value="MDF3291578.1"/>
    <property type="molecule type" value="Genomic_DNA"/>
</dbReference>
<comment type="caution">
    <text evidence="5">The sequence shown here is derived from an EMBL/GenBank/DDBJ whole genome shotgun (WGS) entry which is preliminary data.</text>
</comment>
<evidence type="ECO:0000259" key="4">
    <source>
        <dbReference type="Pfam" id="PF02784"/>
    </source>
</evidence>
<feature type="domain" description="Orn/DAP/Arg decarboxylase 2 N-terminal" evidence="4">
    <location>
        <begin position="25"/>
        <end position="266"/>
    </location>
</feature>
<dbReference type="RefSeq" id="WP_276094758.1">
    <property type="nucleotide sequence ID" value="NZ_JARJBC010000013.1"/>
</dbReference>
<dbReference type="SUPFAM" id="SSF51419">
    <property type="entry name" value="PLP-binding barrel"/>
    <property type="match status" value="1"/>
</dbReference>
<keyword evidence="2" id="KW-0663">Pyridoxal phosphate</keyword>
<proteinExistence type="predicted"/>
<accession>A0ABT5ZR83</accession>
<dbReference type="InterPro" id="IPR022644">
    <property type="entry name" value="De-COase2_N"/>
</dbReference>
<dbReference type="InterPro" id="IPR002433">
    <property type="entry name" value="Orn_de-COase"/>
</dbReference>
<evidence type="ECO:0000313" key="6">
    <source>
        <dbReference type="Proteomes" id="UP001216579"/>
    </source>
</evidence>
<dbReference type="PRINTS" id="PR01182">
    <property type="entry name" value="ORNDCRBXLASE"/>
</dbReference>
<dbReference type="InterPro" id="IPR000183">
    <property type="entry name" value="Orn/DAP/Arg_de-COase"/>
</dbReference>
<dbReference type="Pfam" id="PF02784">
    <property type="entry name" value="Orn_Arg_deC_N"/>
    <property type="match status" value="1"/>
</dbReference>
<feature type="compositionally biased region" description="Basic and acidic residues" evidence="3">
    <location>
        <begin position="386"/>
        <end position="404"/>
    </location>
</feature>
<dbReference type="Gene3D" id="3.20.20.10">
    <property type="entry name" value="Alanine racemase"/>
    <property type="match status" value="1"/>
</dbReference>
<protein>
    <submittedName>
        <fullName evidence="5">Type III PLP-dependent enzyme</fullName>
    </submittedName>
</protein>
<keyword evidence="6" id="KW-1185">Reference proteome</keyword>
<evidence type="ECO:0000256" key="3">
    <source>
        <dbReference type="SAM" id="MobiDB-lite"/>
    </source>
</evidence>
<gene>
    <name evidence="5" type="ORF">P3G67_20570</name>
</gene>
<reference evidence="5 6" key="1">
    <citation type="submission" date="2023-03" db="EMBL/GenBank/DDBJ databases">
        <title>Draft genome sequence of Streptomyces sp. RB6PN23 isolated from peat swamp forest in Thailand.</title>
        <authorList>
            <person name="Klaysubun C."/>
            <person name="Duangmal K."/>
        </authorList>
    </citation>
    <scope>NUCLEOTIDE SEQUENCE [LARGE SCALE GENOMIC DNA]</scope>
    <source>
        <strain evidence="5 6">RB6PN23</strain>
    </source>
</reference>
<dbReference type="PANTHER" id="PTHR43727:SF2">
    <property type="entry name" value="GROUP IV DECARBOXYLASE"/>
    <property type="match status" value="1"/>
</dbReference>
<comment type="cofactor">
    <cofactor evidence="1">
        <name>pyridoxal 5'-phosphate</name>
        <dbReference type="ChEBI" id="CHEBI:597326"/>
    </cofactor>
</comment>
<dbReference type="SUPFAM" id="SSF50621">
    <property type="entry name" value="Alanine racemase C-terminal domain-like"/>
    <property type="match status" value="1"/>
</dbReference>
<dbReference type="PANTHER" id="PTHR43727">
    <property type="entry name" value="DIAMINOPIMELATE DECARBOXYLASE"/>
    <property type="match status" value="1"/>
</dbReference>